<evidence type="ECO:0008006" key="3">
    <source>
        <dbReference type="Google" id="ProtNLM"/>
    </source>
</evidence>
<name>A0A7W7R6E2_KITKI</name>
<evidence type="ECO:0000313" key="1">
    <source>
        <dbReference type="EMBL" id="MBB4926211.1"/>
    </source>
</evidence>
<proteinExistence type="predicted"/>
<protein>
    <recommendedName>
        <fullName evidence="3">DUF4241 domain-containing protein</fullName>
    </recommendedName>
</protein>
<dbReference type="AlphaFoldDB" id="A0A7W7R6E2"/>
<dbReference type="RefSeq" id="WP_184939178.1">
    <property type="nucleotide sequence ID" value="NZ_JACHJV010000001.1"/>
</dbReference>
<comment type="caution">
    <text evidence="1">The sequence shown here is derived from an EMBL/GenBank/DDBJ whole genome shotgun (WGS) entry which is preliminary data.</text>
</comment>
<evidence type="ECO:0000313" key="2">
    <source>
        <dbReference type="Proteomes" id="UP000540506"/>
    </source>
</evidence>
<keyword evidence="2" id="KW-1185">Reference proteome</keyword>
<dbReference type="Proteomes" id="UP000540506">
    <property type="component" value="Unassembled WGS sequence"/>
</dbReference>
<dbReference type="EMBL" id="JACHJV010000001">
    <property type="protein sequence ID" value="MBB4926211.1"/>
    <property type="molecule type" value="Genomic_DNA"/>
</dbReference>
<sequence length="206" mass="21644">MEITTVLDQIAQLFADDKAGDWPYLGGRHAFHRASDLVVTGDVAFAQPNPGELVPLTDIPAGRYPVYLEVVEPDAAKRATYAMPASWVNLVVIPLASPQAIAEALAAHRLEDVYGDYQPLGPQGALWDAAASTLAWSSEFAARVKSELATGTVAGRLPNVVEVPAASGDGAMCIAFHSGVESGCGRGTALYDDEGGLVCVVLDEYS</sequence>
<reference evidence="1 2" key="1">
    <citation type="submission" date="2020-08" db="EMBL/GenBank/DDBJ databases">
        <title>Sequencing the genomes of 1000 actinobacteria strains.</title>
        <authorList>
            <person name="Klenk H.-P."/>
        </authorList>
    </citation>
    <scope>NUCLEOTIDE SEQUENCE [LARGE SCALE GENOMIC DNA]</scope>
    <source>
        <strain evidence="1 2">DSM 41654</strain>
    </source>
</reference>
<organism evidence="1 2">
    <name type="scientific">Kitasatospora kifunensis</name>
    <name type="common">Streptomyces kifunensis</name>
    <dbReference type="NCBI Taxonomy" id="58351"/>
    <lineage>
        <taxon>Bacteria</taxon>
        <taxon>Bacillati</taxon>
        <taxon>Actinomycetota</taxon>
        <taxon>Actinomycetes</taxon>
        <taxon>Kitasatosporales</taxon>
        <taxon>Streptomycetaceae</taxon>
        <taxon>Kitasatospora</taxon>
    </lineage>
</organism>
<gene>
    <name evidence="1" type="ORF">FHR34_005204</name>
</gene>
<accession>A0A7W7R6E2</accession>